<dbReference type="InterPro" id="IPR043472">
    <property type="entry name" value="Macro_dom-like"/>
</dbReference>
<evidence type="ECO:0000313" key="2">
    <source>
        <dbReference type="EMBL" id="EQB08007.1"/>
    </source>
</evidence>
<dbReference type="GO" id="GO:0070006">
    <property type="term" value="F:metalloaminopeptidase activity"/>
    <property type="evidence" value="ECO:0007669"/>
    <property type="project" value="InterPro"/>
</dbReference>
<dbReference type="Pfam" id="PF02789">
    <property type="entry name" value="Peptidase_M17_N"/>
    <property type="match status" value="1"/>
</dbReference>
<dbReference type="EMBL" id="ATHL01000151">
    <property type="protein sequence ID" value="EQB08007.1"/>
    <property type="molecule type" value="Genomic_DNA"/>
</dbReference>
<dbReference type="GO" id="GO:0006508">
    <property type="term" value="P:proteolysis"/>
    <property type="evidence" value="ECO:0007669"/>
    <property type="project" value="InterPro"/>
</dbReference>
<sequence>MLMNEVGSAFGVSVDVAAWDAAGAEVELSCAGVFSREAGSAPLAGGLAHLDAVLSGRLTELRRDGVFTGRTGECLLVPTPPGGVHADALLLVGLGDPDGWSTERLRRAMRAATEIALATGAKSAAFAPGMLDSGITPEGTTGAPASLVAGLTDALRARSRLIDLGLAEPAMLQRWVFDVGAARLSAATQQFGDQLIRQAD</sequence>
<dbReference type="SUPFAM" id="SSF52949">
    <property type="entry name" value="Macro domain-like"/>
    <property type="match status" value="1"/>
</dbReference>
<organism evidence="2 3">
    <name type="scientific">Novosphingobium lindaniclasticum LE124</name>
    <dbReference type="NCBI Taxonomy" id="1096930"/>
    <lineage>
        <taxon>Bacteria</taxon>
        <taxon>Pseudomonadati</taxon>
        <taxon>Pseudomonadota</taxon>
        <taxon>Alphaproteobacteria</taxon>
        <taxon>Sphingomonadales</taxon>
        <taxon>Sphingomonadaceae</taxon>
        <taxon>Novosphingobium</taxon>
    </lineage>
</organism>
<gene>
    <name evidence="2" type="ORF">L284_22045</name>
</gene>
<keyword evidence="3" id="KW-1185">Reference proteome</keyword>
<proteinExistence type="predicted"/>
<dbReference type="AlphaFoldDB" id="T0H4V4"/>
<comment type="caution">
    <text evidence="2">The sequence shown here is derived from an EMBL/GenBank/DDBJ whole genome shotgun (WGS) entry which is preliminary data.</text>
</comment>
<name>T0H4V4_9SPHN</name>
<reference evidence="2 3" key="1">
    <citation type="journal article" date="2013" name="Genome Announc.">
        <title>Genome Sequence of Novosphingobium lindaniclasticum LE124T, Isolated from a Hexachlorocyclohexane Dumpsite.</title>
        <authorList>
            <person name="Saxena A."/>
            <person name="Nayyar N."/>
            <person name="Sangwan N."/>
            <person name="Kumari R."/>
            <person name="Khurana J.P."/>
            <person name="Lal R."/>
        </authorList>
    </citation>
    <scope>NUCLEOTIDE SEQUENCE [LARGE SCALE GENOMIC DNA]</scope>
    <source>
        <strain evidence="2 3">LE124</strain>
    </source>
</reference>
<dbReference type="PATRIC" id="fig|1096930.3.peg.4334"/>
<dbReference type="Proteomes" id="UP000015527">
    <property type="component" value="Unassembled WGS sequence"/>
</dbReference>
<evidence type="ECO:0000313" key="3">
    <source>
        <dbReference type="Proteomes" id="UP000015527"/>
    </source>
</evidence>
<evidence type="ECO:0000259" key="1">
    <source>
        <dbReference type="Pfam" id="PF02789"/>
    </source>
</evidence>
<protein>
    <recommendedName>
        <fullName evidence="1">Peptidase M17 leucyl aminopeptidase N-terminal domain-containing protein</fullName>
    </recommendedName>
</protein>
<dbReference type="InterPro" id="IPR008283">
    <property type="entry name" value="Peptidase_M17_N"/>
</dbReference>
<dbReference type="eggNOG" id="ENOG5031FHZ">
    <property type="taxonomic scope" value="Bacteria"/>
</dbReference>
<dbReference type="Gene3D" id="3.40.220.10">
    <property type="entry name" value="Leucine Aminopeptidase, subunit E, domain 1"/>
    <property type="match status" value="1"/>
</dbReference>
<accession>T0H4V4</accession>
<feature type="domain" description="Peptidase M17 leucyl aminopeptidase N-terminal" evidence="1">
    <location>
        <begin position="42"/>
        <end position="151"/>
    </location>
</feature>